<protein>
    <submittedName>
        <fullName evidence="1">Methyltransferase</fullName>
    </submittedName>
</protein>
<sequence>MTVHLSALRGWLLAEHANTVDADRLTAIATQLRHMVKDGVEGAVVEVGCYRGAMALWMRAVLDELGDKDRPIHVYDSFAGLPAPGDRDSNHLGEGELMSTPADVVSTHAAWHKPSPVIHPGWFADTLPDQMPETIAFGYLDGDFYDSIYVSLTHCVPRLSHLGALIIDDYADTVVNPKAWDGLPGVKRACDDYFGTPTPVEVLVGDGDGDLAFGLYRRSA</sequence>
<name>A0ABX9WEB6_9ACTN</name>
<gene>
    <name evidence="1" type="ORF">EFE23_15925</name>
</gene>
<proteinExistence type="predicted"/>
<reference evidence="1 2" key="1">
    <citation type="submission" date="2018-11" db="EMBL/GenBank/DDBJ databases">
        <title>Micromonospora sp. PPF5-17, a new actinomycetes isolated from a hot spring soil.</title>
        <authorList>
            <person name="Thawai C."/>
        </authorList>
    </citation>
    <scope>NUCLEOTIDE SEQUENCE [LARGE SCALE GENOMIC DNA]</scope>
    <source>
        <strain evidence="1 2">PPF5-17</strain>
    </source>
</reference>
<evidence type="ECO:0000313" key="2">
    <source>
        <dbReference type="Proteomes" id="UP000280698"/>
    </source>
</evidence>
<dbReference type="PANTHER" id="PTHR40036">
    <property type="entry name" value="MACROCIN O-METHYLTRANSFERASE"/>
    <property type="match status" value="1"/>
</dbReference>
<dbReference type="EMBL" id="RJLN01000041">
    <property type="protein sequence ID" value="RNL98169.1"/>
    <property type="molecule type" value="Genomic_DNA"/>
</dbReference>
<dbReference type="InterPro" id="IPR029063">
    <property type="entry name" value="SAM-dependent_MTases_sf"/>
</dbReference>
<keyword evidence="2" id="KW-1185">Reference proteome</keyword>
<dbReference type="RefSeq" id="WP_123241726.1">
    <property type="nucleotide sequence ID" value="NZ_JAAHBY010000041.1"/>
</dbReference>
<dbReference type="SUPFAM" id="SSF53335">
    <property type="entry name" value="S-adenosyl-L-methionine-dependent methyltransferases"/>
    <property type="match status" value="1"/>
</dbReference>
<evidence type="ECO:0000313" key="1">
    <source>
        <dbReference type="EMBL" id="RNL98169.1"/>
    </source>
</evidence>
<comment type="caution">
    <text evidence="1">The sequence shown here is derived from an EMBL/GenBank/DDBJ whole genome shotgun (WGS) entry which is preliminary data.</text>
</comment>
<dbReference type="PANTHER" id="PTHR40036:SF1">
    <property type="entry name" value="MACROCIN O-METHYLTRANSFERASE"/>
    <property type="match status" value="1"/>
</dbReference>
<keyword evidence="1" id="KW-0808">Transferase</keyword>
<keyword evidence="1" id="KW-0489">Methyltransferase</keyword>
<accession>A0ABX9WEB6</accession>
<dbReference type="InterPro" id="IPR008884">
    <property type="entry name" value="TylF_MeTrfase"/>
</dbReference>
<dbReference type="GO" id="GO:0032259">
    <property type="term" value="P:methylation"/>
    <property type="evidence" value="ECO:0007669"/>
    <property type="project" value="UniProtKB-KW"/>
</dbReference>
<organism evidence="1 2">
    <name type="scientific">Micromonospora solifontis</name>
    <dbReference type="NCBI Taxonomy" id="2487138"/>
    <lineage>
        <taxon>Bacteria</taxon>
        <taxon>Bacillati</taxon>
        <taxon>Actinomycetota</taxon>
        <taxon>Actinomycetes</taxon>
        <taxon>Micromonosporales</taxon>
        <taxon>Micromonosporaceae</taxon>
        <taxon>Micromonospora</taxon>
    </lineage>
</organism>
<dbReference type="Gene3D" id="3.40.50.150">
    <property type="entry name" value="Vaccinia Virus protein VP39"/>
    <property type="match status" value="1"/>
</dbReference>
<dbReference type="Pfam" id="PF05711">
    <property type="entry name" value="TylF"/>
    <property type="match status" value="1"/>
</dbReference>
<dbReference type="Proteomes" id="UP000280698">
    <property type="component" value="Unassembled WGS sequence"/>
</dbReference>
<dbReference type="GO" id="GO:0008168">
    <property type="term" value="F:methyltransferase activity"/>
    <property type="evidence" value="ECO:0007669"/>
    <property type="project" value="UniProtKB-KW"/>
</dbReference>